<evidence type="ECO:0000313" key="1">
    <source>
        <dbReference type="EMBL" id="PRJ67201.1"/>
    </source>
</evidence>
<gene>
    <name evidence="1" type="ORF">BV102_01576</name>
</gene>
<reference evidence="1 2" key="1">
    <citation type="submission" date="2017-04" db="EMBL/GenBank/DDBJ databases">
        <title>Haemophilus influenzae in COPD genome sequencing project.</title>
        <authorList>
            <person name="Murphy T.F."/>
            <person name="Kong Y."/>
            <person name="Nadendla S."/>
            <person name="Tettelin H."/>
            <person name="Pettigrew M."/>
        </authorList>
    </citation>
    <scope>NUCLEOTIDE SEQUENCE [LARGE SCALE GENOMIC DNA]</scope>
    <source>
        <strain evidence="1 2">56P127H1</strain>
    </source>
</reference>
<organism evidence="1 2">
    <name type="scientific">Haemophilus influenzae</name>
    <dbReference type="NCBI Taxonomy" id="727"/>
    <lineage>
        <taxon>Bacteria</taxon>
        <taxon>Pseudomonadati</taxon>
        <taxon>Pseudomonadota</taxon>
        <taxon>Gammaproteobacteria</taxon>
        <taxon>Pasteurellales</taxon>
        <taxon>Pasteurellaceae</taxon>
        <taxon>Haemophilus</taxon>
    </lineage>
</organism>
<evidence type="ECO:0000313" key="2">
    <source>
        <dbReference type="Proteomes" id="UP000238532"/>
    </source>
</evidence>
<dbReference type="EMBL" id="NEBY01000033">
    <property type="protein sequence ID" value="PRJ67201.1"/>
    <property type="molecule type" value="Genomic_DNA"/>
</dbReference>
<protein>
    <submittedName>
        <fullName evidence="1">Uncharacterized protein</fullName>
    </submittedName>
</protein>
<dbReference type="Proteomes" id="UP000238532">
    <property type="component" value="Unassembled WGS sequence"/>
</dbReference>
<name>A0A2S9RSK6_HAEIF</name>
<dbReference type="AlphaFoldDB" id="A0A2S9RSK6"/>
<proteinExistence type="predicted"/>
<accession>A0A2S9RSK6</accession>
<sequence>MLPIYCLYIELINNPILNSLDILRFPMTLGTLCYILQSYHAVMLGKMLYVLD</sequence>
<comment type="caution">
    <text evidence="1">The sequence shown here is derived from an EMBL/GenBank/DDBJ whole genome shotgun (WGS) entry which is preliminary data.</text>
</comment>